<evidence type="ECO:0000313" key="7">
    <source>
        <dbReference type="EMBL" id="EGJ50100.1"/>
    </source>
</evidence>
<dbReference type="AlphaFoldDB" id="F3Z1Z2"/>
<dbReference type="GO" id="GO:0004659">
    <property type="term" value="F:prenyltransferase activity"/>
    <property type="evidence" value="ECO:0007669"/>
    <property type="project" value="InterPro"/>
</dbReference>
<evidence type="ECO:0000256" key="1">
    <source>
        <dbReference type="ARBA" id="ARBA00001946"/>
    </source>
</evidence>
<evidence type="ECO:0000256" key="4">
    <source>
        <dbReference type="ARBA" id="ARBA00022723"/>
    </source>
</evidence>
<dbReference type="PROSITE" id="PS00723">
    <property type="entry name" value="POLYPRENYL_SYNTHASE_1"/>
    <property type="match status" value="1"/>
</dbReference>
<proteinExistence type="inferred from homology"/>
<dbReference type="PANTHER" id="PTHR12001">
    <property type="entry name" value="GERANYLGERANYL PYROPHOSPHATE SYNTHASE"/>
    <property type="match status" value="1"/>
</dbReference>
<dbReference type="KEGG" id="daf:Desaf_1764"/>
<dbReference type="HOGENOM" id="CLU_014015_2_0_7"/>
<evidence type="ECO:0000256" key="2">
    <source>
        <dbReference type="ARBA" id="ARBA00006706"/>
    </source>
</evidence>
<dbReference type="PANTHER" id="PTHR12001:SF69">
    <property type="entry name" value="ALL TRANS-POLYPRENYL-DIPHOSPHATE SYNTHASE PDSS1"/>
    <property type="match status" value="1"/>
</dbReference>
<evidence type="ECO:0000256" key="5">
    <source>
        <dbReference type="ARBA" id="ARBA00022842"/>
    </source>
</evidence>
<organism evidence="7 8">
    <name type="scientific">Desulfocurvibacter africanus subsp. africanus str. Walvis Bay</name>
    <dbReference type="NCBI Taxonomy" id="690850"/>
    <lineage>
        <taxon>Bacteria</taxon>
        <taxon>Pseudomonadati</taxon>
        <taxon>Thermodesulfobacteriota</taxon>
        <taxon>Desulfovibrionia</taxon>
        <taxon>Desulfovibrionales</taxon>
        <taxon>Desulfovibrionaceae</taxon>
        <taxon>Desulfocurvibacter</taxon>
    </lineage>
</organism>
<keyword evidence="5" id="KW-0460">Magnesium</keyword>
<dbReference type="InterPro" id="IPR000092">
    <property type="entry name" value="Polyprenyl_synt"/>
</dbReference>
<dbReference type="Gene3D" id="1.10.600.10">
    <property type="entry name" value="Farnesyl Diphosphate Synthase"/>
    <property type="match status" value="1"/>
</dbReference>
<dbReference type="Pfam" id="PF00348">
    <property type="entry name" value="polyprenyl_synt"/>
    <property type="match status" value="1"/>
</dbReference>
<keyword evidence="4" id="KW-0479">Metal-binding</keyword>
<dbReference type="GO" id="GO:0046872">
    <property type="term" value="F:metal ion binding"/>
    <property type="evidence" value="ECO:0007669"/>
    <property type="project" value="UniProtKB-KW"/>
</dbReference>
<gene>
    <name evidence="7" type="ORF">Desaf_1764</name>
</gene>
<dbReference type="GO" id="GO:0008299">
    <property type="term" value="P:isoprenoid biosynthetic process"/>
    <property type="evidence" value="ECO:0007669"/>
    <property type="project" value="InterPro"/>
</dbReference>
<protein>
    <submittedName>
        <fullName evidence="7">Trans-hexaprenyltranstransferase</fullName>
    </submittedName>
</protein>
<dbReference type="STRING" id="690850.Desaf_1764"/>
<dbReference type="InterPro" id="IPR033749">
    <property type="entry name" value="Polyprenyl_synt_CS"/>
</dbReference>
<dbReference type="SUPFAM" id="SSF48576">
    <property type="entry name" value="Terpenoid synthases"/>
    <property type="match status" value="1"/>
</dbReference>
<keyword evidence="3 6" id="KW-0808">Transferase</keyword>
<accession>F3Z1Z2</accession>
<comment type="similarity">
    <text evidence="2 6">Belongs to the FPP/GGPP synthase family.</text>
</comment>
<dbReference type="Proteomes" id="UP000007844">
    <property type="component" value="Chromosome"/>
</dbReference>
<dbReference type="eggNOG" id="COG0142">
    <property type="taxonomic scope" value="Bacteria"/>
</dbReference>
<evidence type="ECO:0000256" key="3">
    <source>
        <dbReference type="ARBA" id="ARBA00022679"/>
    </source>
</evidence>
<sequence length="334" mass="35810">MISRSNEQYHAAMRVLAAYIEQQLPAINDFLARETDKLDPLVRPAAAHVLAAGGKRLRPVLAILCARALGHKGEAIYPLACSLEFLHSATLLHDDILDGAVLRRGKAAAHIVFSRTEAVLAGDVLLALANQLVASYGDPRLTTCLSEAIMRTVAGEVAEIVNTREMDSSLETYLHIITGKTAYLLEASCVVGALLAGVSDELIKAASVFGLNMGIAFQIVDDAMDYTSASSVSGKPAGGDLREGKLTLPLIYHLESLSPARREALLSDIRSKALSEEALAQLLADIQSSSCTERARALAGEYAAKAARALEAFPESEERKVLDCALEFVLQREK</sequence>
<name>F3Z1Z2_DESAF</name>
<dbReference type="EMBL" id="CP003221">
    <property type="protein sequence ID" value="EGJ50100.1"/>
    <property type="molecule type" value="Genomic_DNA"/>
</dbReference>
<evidence type="ECO:0000256" key="6">
    <source>
        <dbReference type="RuleBase" id="RU004466"/>
    </source>
</evidence>
<comment type="cofactor">
    <cofactor evidence="1">
        <name>Mg(2+)</name>
        <dbReference type="ChEBI" id="CHEBI:18420"/>
    </cofactor>
</comment>
<dbReference type="CDD" id="cd00685">
    <property type="entry name" value="Trans_IPPS_HT"/>
    <property type="match status" value="1"/>
</dbReference>
<keyword evidence="8" id="KW-1185">Reference proteome</keyword>
<dbReference type="SFLD" id="SFLDG01017">
    <property type="entry name" value="Polyprenyl_Transferase_Like"/>
    <property type="match status" value="1"/>
</dbReference>
<dbReference type="InterPro" id="IPR008949">
    <property type="entry name" value="Isoprenoid_synthase_dom_sf"/>
</dbReference>
<reference evidence="7 8" key="1">
    <citation type="journal article" date="2011" name="J. Bacteriol.">
        <title>Genome sequence of the mercury-methylating and pleomorphic Desulfovibrio africanus Strain Walvis Bay.</title>
        <authorList>
            <person name="Brown S.D."/>
            <person name="Wall J.D."/>
            <person name="Kucken A.M."/>
            <person name="Gilmour C.C."/>
            <person name="Podar M."/>
            <person name="Brandt C.C."/>
            <person name="Teshima H."/>
            <person name="Detter J.C."/>
            <person name="Han C.S."/>
            <person name="Land M.L."/>
            <person name="Lucas S."/>
            <person name="Han J."/>
            <person name="Pennacchio L."/>
            <person name="Nolan M."/>
            <person name="Pitluck S."/>
            <person name="Woyke T."/>
            <person name="Goodwin L."/>
            <person name="Palumbo A.V."/>
            <person name="Elias D.A."/>
        </authorList>
    </citation>
    <scope>NUCLEOTIDE SEQUENCE [LARGE SCALE GENOMIC DNA]</scope>
    <source>
        <strain evidence="7 8">Walvis Bay</strain>
    </source>
</reference>
<evidence type="ECO:0000313" key="8">
    <source>
        <dbReference type="Proteomes" id="UP000007844"/>
    </source>
</evidence>
<dbReference type="RefSeq" id="WP_014259861.1">
    <property type="nucleotide sequence ID" value="NC_016629.1"/>
</dbReference>
<dbReference type="SFLD" id="SFLDS00005">
    <property type="entry name" value="Isoprenoid_Synthase_Type_I"/>
    <property type="match status" value="1"/>
</dbReference>